<name>A0A1J9PZ09_9EURO</name>
<dbReference type="InterPro" id="IPR016024">
    <property type="entry name" value="ARM-type_fold"/>
</dbReference>
<feature type="region of interest" description="Disordered" evidence="6">
    <location>
        <begin position="374"/>
        <end position="412"/>
    </location>
</feature>
<feature type="region of interest" description="Disordered" evidence="6">
    <location>
        <begin position="448"/>
        <end position="467"/>
    </location>
</feature>
<dbReference type="Gene3D" id="1.10.1000.11">
    <property type="entry name" value="Arf Nucleotide-binding Site Opener,domain 2"/>
    <property type="match status" value="1"/>
</dbReference>
<evidence type="ECO:0000313" key="8">
    <source>
        <dbReference type="EMBL" id="OJD13123.1"/>
    </source>
</evidence>
<keyword evidence="3" id="KW-0653">Protein transport</keyword>
<comment type="subcellular location">
    <subcellularLocation>
        <location evidence="5">Cytoplasmic vesicle</location>
        <location evidence="5">COPI-coated vesicle membrane</location>
    </subcellularLocation>
</comment>
<dbReference type="Pfam" id="PF12783">
    <property type="entry name" value="Sec7-like_HUS"/>
    <property type="match status" value="1"/>
</dbReference>
<feature type="compositionally biased region" description="Basic and acidic residues" evidence="6">
    <location>
        <begin position="24"/>
        <end position="34"/>
    </location>
</feature>
<accession>A0A1J9PZ09</accession>
<evidence type="ECO:0000313" key="9">
    <source>
        <dbReference type="Proteomes" id="UP000182235"/>
    </source>
</evidence>
<proteinExistence type="predicted"/>
<dbReference type="SMART" id="SM00222">
    <property type="entry name" value="Sec7"/>
    <property type="match status" value="1"/>
</dbReference>
<dbReference type="InterPro" id="IPR000904">
    <property type="entry name" value="Sec7_dom"/>
</dbReference>
<keyword evidence="1" id="KW-0813">Transport</keyword>
<dbReference type="PROSITE" id="PS50190">
    <property type="entry name" value="SEC7"/>
    <property type="match status" value="1"/>
</dbReference>
<evidence type="ECO:0000256" key="2">
    <source>
        <dbReference type="ARBA" id="ARBA00022490"/>
    </source>
</evidence>
<dbReference type="GO" id="GO:0032012">
    <property type="term" value="P:regulation of ARF protein signal transduction"/>
    <property type="evidence" value="ECO:0007669"/>
    <property type="project" value="InterPro"/>
</dbReference>
<dbReference type="InterPro" id="IPR046455">
    <property type="entry name" value="Sec7/BIG1-like_C"/>
</dbReference>
<keyword evidence="4" id="KW-0472">Membrane</keyword>
<dbReference type="GO" id="GO:0005085">
    <property type="term" value="F:guanyl-nucleotide exchange factor activity"/>
    <property type="evidence" value="ECO:0007669"/>
    <property type="project" value="InterPro"/>
</dbReference>
<evidence type="ECO:0000256" key="3">
    <source>
        <dbReference type="ARBA" id="ARBA00022927"/>
    </source>
</evidence>
<feature type="compositionally biased region" description="Polar residues" evidence="6">
    <location>
        <begin position="673"/>
        <end position="688"/>
    </location>
</feature>
<dbReference type="OrthoDB" id="18431at2759"/>
<evidence type="ECO:0000259" key="7">
    <source>
        <dbReference type="PROSITE" id="PS50190"/>
    </source>
</evidence>
<dbReference type="SUPFAM" id="SSF48371">
    <property type="entry name" value="ARM repeat"/>
    <property type="match status" value="1"/>
</dbReference>
<sequence length="2014" mass="226532">MAELDYVPPMSPAALAERGQVGGDAHDDEHELPQKHRSSPLSPAGNGDLDTSAEGEIEVYMNASPTTTSPEPQTLQSEDLDGDPSIAVNPVQAEPIVDADQGYSEEANPGIGGNSIEPQEVAESSSQHAELELVKSSLTQDDVPTEIVQAHTNTPDIRMRSDSRSTVATQNTQRSTPISSAVFILTALDTIGSSKDARRSKELEDAVSKARENIKQSDQHPIDPEVIFLPLQLATKTLSIPLQVTALDCIGKLITYSYFAFPSNPTGEHTQTPADQPPLIERAIETICDCFENESTPAEIQQQIIKSLLAAVLNDKIVVHGAGLLKAVRQIYNIFIYSKSSQNQQVAQGSLTQMVGTVYDRVRIRLDLKETRIRDRESHDDVSPAPDSLNQTNGDTPNEQDSSSEAAQSVPDQPVAKDLMEKLTLQSFETNKDDTLVNDNAPTMVTRAKVNRKRAKSVSGDESDSFADDDEDEIYVKDAFLVFRALCKLSHKILSHEQQLDIKSQNMRSKLLSLHLIQHLLSNHIMVFTSPLSTLKHSSSSSDSMTLLEAIKPHLCLSLSRNGASSVPRVFEVGCEIFWLMLKHMRVMLKKEIEVFLKEIYLAILEKRNSPMFQKLYFMEILERLSADPRALVEIYLNYDCDRTALENMFQGIIEHLSRQSSAPVTVTAMQEQQYQEQHNKPSLTATDWHQRGTLPPSLSTAKMSAGTPIGTQNIPPEYLMKQRALECLVEILRSLDVWSSRKLEEQNPTGHEEHPRSSIGGSRESLDTSSVLAAPSPNIENGEISPGQSTPILDDDPNQIEKVKQRKIALTNAIRQFNFKPKRGIKVLLSEGFIRSNSPADIASFLIRNDRLDKATLGEFLGEGDAENIAIMHAFVDCMDFKKRRFVDALRQFLQSFRLPGESQKIDRFMLKFAERYLTGNPNAFATADAAYVLAYSVILLNTDLHSVKMKGRRMTRQDFINNNRGINDNSDLPEEYLSGIYDEIAHNEIVLNTERENAANLGIQTQPQPGLATRAGQVLATVGRDVQGERYAQASEEIANKTEQLYRSLIRAQRKSAVKEALSRFIPATSARHVGSMFNVTWMSFLSGLSAHVQDTQQLDTIRLCMEGIRLSIRIACQFDLETPRVAFVTVLAKFTNLGNLREMMAKNVEALKVLLDVATTEGNHLKESWREILTCISQLDRFQLLTDGVDEGTLPDVSMARLTPPSTADSSRGRKSLQASRRPRPRSTHTANSSYRSEVAMESRSTEMIRGVDRIFTNTANLSNDAIVDFVRALSHVSWQEIQSSGQSDSPRTYSLQKVVEISYYNMTRVRIEWSRIWDVLGEHFNQVGCHSNTAVVFFALDSLRQLSMRFMELGELPGFKFQKDFLKPFEHVMANSTTVTVKDMVLRCLIQMIQARGDNIRSGWKTMFGVFTVAAREPYEGIVGMAFEHVLQVYTTRFGVIITQGAFADLIVCLTEFSKNLKFQKKSLQAIETLKSTIPKMLKTPECPLYQRRPGQEGDEVPTVPLQPSRQSAEEQFWYPVLIAFQDVLMTGDDLEVRSRALNYLFETLIRYGGEFPPEFWDVLWRQLLYPIFVVLQSKSEMSKVPNHEELSVWLSTTMIQALRNVITLFTHYFDSLEYMLDRFLELLTLCICQENDTIARIGSNCLQQLILQNVSKFQQKHWTKIVGAFVELFEKTTAYELFTAASTTKPTRESEGPKHDTERGASAESTDGTSEELSPTSTPTKINGNRPLDGESQEAEDNQSSPGQPPPAASSELEDYRPQSDMGQPPAVVTVARRRFFNRIITNCVLQLLMIETVNELFSNDAVYTQIPSQELLRLMALLKKSYQFAKQFNEAKDLRVQLWRQGFMKQPPNLLKQESGSAATYVNILFRMYHDEGDERKSNRAETEAALIPLCADIIRGFAHLDEETQQRNIVAWRPVVVDVMDGYTGVPRETFEKHIETFYPICIDLLSRDLNSDIRLALYSFLRRVGECRLGMPPYVPQETPSSPRSSISQHYFNGSRRRSKGR</sequence>
<dbReference type="Pfam" id="PF09324">
    <property type="entry name" value="Sec7-like_HDS"/>
    <property type="match status" value="1"/>
</dbReference>
<evidence type="ECO:0000256" key="6">
    <source>
        <dbReference type="SAM" id="MobiDB-lite"/>
    </source>
</evidence>
<dbReference type="InterPro" id="IPR023394">
    <property type="entry name" value="Sec7_C_sf"/>
</dbReference>
<protein>
    <recommendedName>
        <fullName evidence="7">SEC7 domain-containing protein</fullName>
    </recommendedName>
</protein>
<dbReference type="Proteomes" id="UP000182235">
    <property type="component" value="Unassembled WGS sequence"/>
</dbReference>
<feature type="region of interest" description="Disordered" evidence="6">
    <location>
        <begin position="1987"/>
        <end position="2014"/>
    </location>
</feature>
<feature type="region of interest" description="Disordered" evidence="6">
    <location>
        <begin position="673"/>
        <end position="708"/>
    </location>
</feature>
<gene>
    <name evidence="8" type="ORF">AJ78_06384</name>
</gene>
<feature type="region of interest" description="Disordered" evidence="6">
    <location>
        <begin position="1"/>
        <end position="87"/>
    </location>
</feature>
<dbReference type="InterPro" id="IPR035999">
    <property type="entry name" value="Sec7_dom_sf"/>
</dbReference>
<dbReference type="InterPro" id="IPR015403">
    <property type="entry name" value="Mon2/Sec7/BIG1-like_HDS"/>
</dbReference>
<dbReference type="PANTHER" id="PTHR10663:SF375">
    <property type="entry name" value="LD29171P"/>
    <property type="match status" value="1"/>
</dbReference>
<dbReference type="GO" id="GO:0030663">
    <property type="term" value="C:COPI-coated vesicle membrane"/>
    <property type="evidence" value="ECO:0007669"/>
    <property type="project" value="UniProtKB-SubCell"/>
</dbReference>
<dbReference type="STRING" id="1447872.A0A1J9PZ09"/>
<dbReference type="Pfam" id="PF01369">
    <property type="entry name" value="Sec7"/>
    <property type="match status" value="1"/>
</dbReference>
<dbReference type="SUPFAM" id="SSF48425">
    <property type="entry name" value="Sec7 domain"/>
    <property type="match status" value="1"/>
</dbReference>
<feature type="compositionally biased region" description="Basic and acidic residues" evidence="6">
    <location>
        <begin position="1695"/>
        <end position="1710"/>
    </location>
</feature>
<feature type="compositionally biased region" description="Polar residues" evidence="6">
    <location>
        <begin position="1990"/>
        <end position="2004"/>
    </location>
</feature>
<reference evidence="8 9" key="1">
    <citation type="submission" date="2015-07" db="EMBL/GenBank/DDBJ databases">
        <title>Emmonsia species relationships and genome sequence.</title>
        <authorList>
            <consortium name="The Broad Institute Genomics Platform"/>
            <person name="Cuomo C.A."/>
            <person name="Munoz J.F."/>
            <person name="Imamovic A."/>
            <person name="Priest M.E."/>
            <person name="Young S."/>
            <person name="Clay O.K."/>
            <person name="McEwen J.G."/>
        </authorList>
    </citation>
    <scope>NUCLEOTIDE SEQUENCE [LARGE SCALE GENOMIC DNA]</scope>
    <source>
        <strain evidence="8 9">UAMH 9510</strain>
    </source>
</reference>
<feature type="compositionally biased region" description="Low complexity" evidence="6">
    <location>
        <begin position="1720"/>
        <end position="1729"/>
    </location>
</feature>
<feature type="region of interest" description="Disordered" evidence="6">
    <location>
        <begin position="1198"/>
        <end position="1245"/>
    </location>
</feature>
<feature type="region of interest" description="Disordered" evidence="6">
    <location>
        <begin position="1692"/>
        <end position="1773"/>
    </location>
</feature>
<comment type="caution">
    <text evidence="8">The sequence shown here is derived from an EMBL/GenBank/DDBJ whole genome shotgun (WGS) entry which is preliminary data.</text>
</comment>
<dbReference type="FunFam" id="1.10.1000.11:FF:000003">
    <property type="entry name" value="Brefeldin A-inhibited guanine nucleotide-exchange protein 1"/>
    <property type="match status" value="1"/>
</dbReference>
<dbReference type="InterPro" id="IPR032691">
    <property type="entry name" value="Mon2/Sec7/BIG1-like_HUS"/>
</dbReference>
<feature type="domain" description="SEC7" evidence="7">
    <location>
        <begin position="800"/>
        <end position="989"/>
    </location>
</feature>
<keyword evidence="9" id="KW-1185">Reference proteome</keyword>
<evidence type="ECO:0000256" key="4">
    <source>
        <dbReference type="ARBA" id="ARBA00023136"/>
    </source>
</evidence>
<dbReference type="EMBL" id="LGRN01000331">
    <property type="protein sequence ID" value="OJD13123.1"/>
    <property type="molecule type" value="Genomic_DNA"/>
</dbReference>
<dbReference type="CDD" id="cd00171">
    <property type="entry name" value="Sec7"/>
    <property type="match status" value="1"/>
</dbReference>
<evidence type="ECO:0000256" key="1">
    <source>
        <dbReference type="ARBA" id="ARBA00022448"/>
    </source>
</evidence>
<dbReference type="Gene3D" id="1.10.220.20">
    <property type="match status" value="1"/>
</dbReference>
<dbReference type="InterPro" id="IPR032629">
    <property type="entry name" value="DCB_dom"/>
</dbReference>
<feature type="region of interest" description="Disordered" evidence="6">
    <location>
        <begin position="743"/>
        <end position="798"/>
    </location>
</feature>
<dbReference type="Pfam" id="PF20252">
    <property type="entry name" value="BIG2_C"/>
    <property type="match status" value="1"/>
</dbReference>
<evidence type="ECO:0000256" key="5">
    <source>
        <dbReference type="ARBA" id="ARBA00060451"/>
    </source>
</evidence>
<keyword evidence="2" id="KW-0963">Cytoplasm</keyword>
<dbReference type="Pfam" id="PF16213">
    <property type="entry name" value="DCB"/>
    <property type="match status" value="1"/>
</dbReference>
<dbReference type="GO" id="GO:0015031">
    <property type="term" value="P:protein transport"/>
    <property type="evidence" value="ECO:0007669"/>
    <property type="project" value="UniProtKB-KW"/>
</dbReference>
<organism evidence="8 9">
    <name type="scientific">Emergomyces pasteurianus Ep9510</name>
    <dbReference type="NCBI Taxonomy" id="1447872"/>
    <lineage>
        <taxon>Eukaryota</taxon>
        <taxon>Fungi</taxon>
        <taxon>Dikarya</taxon>
        <taxon>Ascomycota</taxon>
        <taxon>Pezizomycotina</taxon>
        <taxon>Eurotiomycetes</taxon>
        <taxon>Eurotiomycetidae</taxon>
        <taxon>Onygenales</taxon>
        <taxon>Ajellomycetaceae</taxon>
        <taxon>Emergomyces</taxon>
    </lineage>
</organism>
<feature type="compositionally biased region" description="Polar residues" evidence="6">
    <location>
        <begin position="388"/>
        <end position="411"/>
    </location>
</feature>
<feature type="region of interest" description="Disordered" evidence="6">
    <location>
        <begin position="102"/>
        <end position="127"/>
    </location>
</feature>
<feature type="compositionally biased region" description="Polar residues" evidence="6">
    <location>
        <begin position="63"/>
        <end position="77"/>
    </location>
</feature>
<dbReference type="VEuPathDB" id="FungiDB:AJ78_06384"/>
<dbReference type="FunFam" id="1.10.220.20:FF:000002">
    <property type="entry name" value="Brefeldin A-inhibited guanine nucleotide-exchange protein 1"/>
    <property type="match status" value="1"/>
</dbReference>
<feature type="compositionally biased region" description="Basic and acidic residues" evidence="6">
    <location>
        <begin position="743"/>
        <end position="757"/>
    </location>
</feature>
<dbReference type="PANTHER" id="PTHR10663">
    <property type="entry name" value="GUANYL-NUCLEOTIDE EXCHANGE FACTOR"/>
    <property type="match status" value="1"/>
</dbReference>